<dbReference type="Bgee" id="ENSMMUG00000003203">
    <property type="expression patterns" value="Expressed in spleen and 9 other cell types or tissues"/>
</dbReference>
<comment type="function">
    <text evidence="8">Tachykinins are active peptides which excite neurons, evoke behavioral responses, are potent vasodilators and secretagogues, and contract (directly or indirectly) many smooth muscles. Is a critical central regulator of gonadal function.</text>
</comment>
<evidence type="ECO:0000256" key="7">
    <source>
        <dbReference type="ARBA" id="ARBA00023320"/>
    </source>
</evidence>
<reference evidence="12" key="4">
    <citation type="submission" date="2019-01" db="EMBL/GenBank/DDBJ databases">
        <authorList>
            <person name="Graves T."/>
            <person name="Eichler E.E."/>
            <person name="Wilson R.K."/>
        </authorList>
    </citation>
    <scope>NUCLEOTIDE SEQUENCE [LARGE SCALE GENOMIC DNA]</scope>
    <source>
        <strain evidence="12">17573</strain>
    </source>
</reference>
<dbReference type="VGNC" id="VGNC:78079">
    <property type="gene designation" value="TAC3"/>
</dbReference>
<dbReference type="Pfam" id="PF03823">
    <property type="entry name" value="Neurokinin_B"/>
    <property type="match status" value="1"/>
</dbReference>
<accession>H9EXX6</accession>
<keyword evidence="13" id="KW-1185">Reference proteome</keyword>
<comment type="similarity">
    <text evidence="2">Belongs to the tachykinin family.</text>
</comment>
<evidence type="ECO:0000256" key="8">
    <source>
        <dbReference type="ARBA" id="ARBA00045164"/>
    </source>
</evidence>
<dbReference type="GO" id="GO:0007218">
    <property type="term" value="P:neuropeptide signaling pathway"/>
    <property type="evidence" value="ECO:0007669"/>
    <property type="project" value="UniProtKB-KW"/>
</dbReference>
<dbReference type="OrthoDB" id="9397481at2759"/>
<feature type="chain" id="PRO_5044621659" evidence="10">
    <location>
        <begin position="17"/>
        <end position="121"/>
    </location>
</feature>
<evidence type="ECO:0000256" key="1">
    <source>
        <dbReference type="ARBA" id="ARBA00004613"/>
    </source>
</evidence>
<reference evidence="12" key="3">
    <citation type="submission" date="2018-06" db="EMBL/GenBank/DDBJ databases">
        <authorList>
            <person name="Dutcher S."/>
            <person name="Fulton R."/>
            <person name="Lindsay T."/>
        </authorList>
    </citation>
    <scope>NUCLEOTIDE SEQUENCE [LARGE SCALE GENOMIC DNA]</scope>
    <source>
        <strain evidence="12">17573</strain>
    </source>
</reference>
<evidence type="ECO:0000313" key="12">
    <source>
        <dbReference type="Ensembl" id="ENSMMUP00000004278.3"/>
    </source>
</evidence>
<comment type="subcellular location">
    <subcellularLocation>
        <location evidence="1">Secreted</location>
    </subcellularLocation>
</comment>
<evidence type="ECO:0000313" key="14">
    <source>
        <dbReference type="VGNC" id="VGNC:78079"/>
    </source>
</evidence>
<evidence type="ECO:0000256" key="10">
    <source>
        <dbReference type="SAM" id="SignalP"/>
    </source>
</evidence>
<keyword evidence="7" id="KW-0527">Neuropeptide</keyword>
<evidence type="ECO:0000313" key="11">
    <source>
        <dbReference type="EMBL" id="AFE67235.1"/>
    </source>
</evidence>
<evidence type="ECO:0000313" key="13">
    <source>
        <dbReference type="Proteomes" id="UP000006718"/>
    </source>
</evidence>
<dbReference type="GO" id="GO:0007217">
    <property type="term" value="P:tachykinin receptor signaling pathway"/>
    <property type="evidence" value="ECO:0007669"/>
    <property type="project" value="InterPro"/>
</dbReference>
<dbReference type="ExpressionAtlas" id="A0A5K1U8I2">
    <property type="expression patterns" value="baseline"/>
</dbReference>
<evidence type="ECO:0000256" key="6">
    <source>
        <dbReference type="ARBA" id="ARBA00022815"/>
    </source>
</evidence>
<keyword evidence="3" id="KW-0964">Secreted</keyword>
<dbReference type="Ensembl" id="ENSMMUT00000004538.4">
    <property type="protein sequence ID" value="ENSMMUP00000004278.3"/>
    <property type="gene ID" value="ENSMMUG00000003203.4"/>
</dbReference>
<protein>
    <submittedName>
        <fullName evidence="12">Tachykinin 3</fullName>
    </submittedName>
    <submittedName>
        <fullName evidence="11">Tachykinin-3 isoform 1 preproprotein</fullName>
    </submittedName>
</protein>
<keyword evidence="5 10" id="KW-0732">Signal</keyword>
<dbReference type="InterPro" id="IPR013055">
    <property type="entry name" value="Tachy_Neuro_lke_CS"/>
</dbReference>
<dbReference type="RefSeq" id="XP_001115535.2">
    <property type="nucleotide sequence ID" value="XM_001115535.3"/>
</dbReference>
<evidence type="ECO:0000256" key="9">
    <source>
        <dbReference type="SAM" id="MobiDB-lite"/>
    </source>
</evidence>
<dbReference type="OMA" id="MDFQKRD"/>
<feature type="compositionally biased region" description="Basic and acidic residues" evidence="9">
    <location>
        <begin position="70"/>
        <end position="84"/>
    </location>
</feature>
<evidence type="ECO:0000256" key="4">
    <source>
        <dbReference type="ARBA" id="ARBA00022685"/>
    </source>
</evidence>
<dbReference type="PANTHER" id="PTHR15536:SF1">
    <property type="entry name" value="TACHYKININ-3"/>
    <property type="match status" value="1"/>
</dbReference>
<organism evidence="12 13">
    <name type="scientific">Macaca mulatta</name>
    <name type="common">Rhesus macaque</name>
    <dbReference type="NCBI Taxonomy" id="9544"/>
    <lineage>
        <taxon>Eukaryota</taxon>
        <taxon>Metazoa</taxon>
        <taxon>Chordata</taxon>
        <taxon>Craniata</taxon>
        <taxon>Vertebrata</taxon>
        <taxon>Euteleostomi</taxon>
        <taxon>Mammalia</taxon>
        <taxon>Eutheria</taxon>
        <taxon>Euarchontoglires</taxon>
        <taxon>Primates</taxon>
        <taxon>Haplorrhini</taxon>
        <taxon>Catarrhini</taxon>
        <taxon>Cercopithecidae</taxon>
        <taxon>Cercopithecinae</taxon>
        <taxon>Macaca</taxon>
    </lineage>
</organism>
<sequence>MRIMLLFTAILTFSLAQSFGAVCKEPQEEMVPGGGHSKRDLDLYQLLQRLFKSHSSLEGFLKAMSQASTDPKESTSPEKRDMHDFFVGLMGKRSVKPDSPTDVNQENVPSSGTLKYPLRAE</sequence>
<reference evidence="11" key="2">
    <citation type="journal article" date="2014" name="Biol. Direct">
        <title>A new rhesus macaque assembly and annotation for next-generation sequencing analyses.</title>
        <authorList>
            <person name="Zimin A.V."/>
            <person name="Cornish A.S."/>
            <person name="Maudhoo M.D."/>
            <person name="Gibbs R.M."/>
            <person name="Zhang X."/>
            <person name="Pandey S."/>
            <person name="Meehan D.T."/>
            <person name="Wipfler K."/>
            <person name="Bosinger S.E."/>
            <person name="Johnson Z.P."/>
            <person name="Tharp G.K."/>
            <person name="Marcais G."/>
            <person name="Roberts M."/>
            <person name="Ferguson B."/>
            <person name="Fox H.S."/>
            <person name="Treangen T."/>
            <person name="Salzberg S.L."/>
            <person name="Yorke J.A."/>
            <person name="Norgren R.B.Jr."/>
        </authorList>
    </citation>
    <scope>NUCLEOTIDE SEQUENCE</scope>
    <source>
        <tissue evidence="11">Caudate</tissue>
    </source>
</reference>
<dbReference type="GO" id="GO:0045777">
    <property type="term" value="P:positive regulation of blood pressure"/>
    <property type="evidence" value="ECO:0000318"/>
    <property type="project" value="GO_Central"/>
</dbReference>
<dbReference type="Proteomes" id="UP000006718">
    <property type="component" value="Chromosome 11"/>
</dbReference>
<feature type="region of interest" description="Disordered" evidence="9">
    <location>
        <begin position="63"/>
        <end position="121"/>
    </location>
</feature>
<reference evidence="12" key="5">
    <citation type="submission" date="2025-05" db="UniProtKB">
        <authorList>
            <consortium name="Ensembl"/>
        </authorList>
    </citation>
    <scope>IDENTIFICATION</scope>
    <source>
        <strain evidence="12">17573</strain>
    </source>
</reference>
<evidence type="ECO:0000256" key="5">
    <source>
        <dbReference type="ARBA" id="ARBA00022729"/>
    </source>
</evidence>
<dbReference type="PROSITE" id="PS00267">
    <property type="entry name" value="TACHYKININ"/>
    <property type="match status" value="1"/>
</dbReference>
<dbReference type="KEGG" id="mcc:713978"/>
<dbReference type="VEuPathDB" id="HostDB:ENSMMUG00000003203"/>
<dbReference type="InterPro" id="IPR003635">
    <property type="entry name" value="Neurokinin-B/TAC3"/>
</dbReference>
<dbReference type="EMBL" id="JU323479">
    <property type="protein sequence ID" value="AFE67235.1"/>
    <property type="molecule type" value="mRNA"/>
</dbReference>
<keyword evidence="6" id="KW-0027">Amidation</keyword>
<dbReference type="AlphaFoldDB" id="A0A5K1U8I2"/>
<gene>
    <name evidence="11 12 14" type="primary">TAC3</name>
</gene>
<dbReference type="GeneID" id="713978"/>
<feature type="signal peptide" evidence="10">
    <location>
        <begin position="1"/>
        <end position="16"/>
    </location>
</feature>
<name>A0A5K1U8I2_MACMU</name>
<dbReference type="PANTHER" id="PTHR15536">
    <property type="entry name" value="TACHYKININ-3"/>
    <property type="match status" value="1"/>
</dbReference>
<dbReference type="GO" id="GO:0005576">
    <property type="term" value="C:extracellular region"/>
    <property type="evidence" value="ECO:0007669"/>
    <property type="project" value="UniProtKB-SubCell"/>
</dbReference>
<keyword evidence="4" id="KW-0165">Cleavage on pair of basic residues</keyword>
<evidence type="ECO:0000256" key="2">
    <source>
        <dbReference type="ARBA" id="ARBA00007518"/>
    </source>
</evidence>
<reference evidence="13" key="1">
    <citation type="journal article" date="2007" name="Science">
        <title>Evolutionary and biomedical insights from the rhesus macaque genome.</title>
        <authorList>
            <person name="Gibbs R.A."/>
            <person name="Rogers J."/>
            <person name="Katze M.G."/>
            <person name="Bumgarner R."/>
            <person name="Weinstock G.M."/>
            <person name="Mardis E.R."/>
            <person name="Remington K.A."/>
            <person name="Strausberg R.L."/>
            <person name="Venter J.C."/>
            <person name="Wilson R.K."/>
            <person name="Batzer M.A."/>
            <person name="Bustamante C.D."/>
            <person name="Eichler E.E."/>
            <person name="Hahn M.W."/>
            <person name="Hardison R.C."/>
            <person name="Makova K.D."/>
            <person name="Miller W."/>
            <person name="Milosavljevic A."/>
            <person name="Palermo R.E."/>
            <person name="Siepel A."/>
            <person name="Sikela J.M."/>
            <person name="Attaway T."/>
            <person name="Bell S."/>
            <person name="Bernard K.E."/>
            <person name="Buhay C.J."/>
            <person name="Chandrabose M.N."/>
            <person name="Dao M."/>
            <person name="Davis C."/>
            <person name="Delehaunty K.D."/>
            <person name="Ding Y."/>
            <person name="Dinh H.H."/>
            <person name="Dugan-Rocha S."/>
            <person name="Fulton L.A."/>
            <person name="Gabisi R.A."/>
            <person name="Garner T.T."/>
            <person name="Godfrey J."/>
            <person name="Hawes A.C."/>
            <person name="Hernandez J."/>
            <person name="Hines S."/>
            <person name="Holder M."/>
            <person name="Hume J."/>
            <person name="Jhangiani S.N."/>
            <person name="Joshi V."/>
            <person name="Khan Z.M."/>
            <person name="Kirkness E.F."/>
            <person name="Cree A."/>
            <person name="Fowler R.G."/>
            <person name="Lee S."/>
            <person name="Lewis L.R."/>
            <person name="Li Z."/>
            <person name="Liu Y.-S."/>
            <person name="Moore S.M."/>
            <person name="Muzny D."/>
            <person name="Nazareth L.V."/>
            <person name="Ngo D.N."/>
            <person name="Okwuonu G.O."/>
            <person name="Pai G."/>
            <person name="Parker D."/>
            <person name="Paul H.A."/>
            <person name="Pfannkoch C."/>
            <person name="Pohl C.S."/>
            <person name="Rogers Y.-H.C."/>
            <person name="Ruiz S.J."/>
            <person name="Sabo A."/>
            <person name="Santibanez J."/>
            <person name="Schneider B.W."/>
            <person name="Smith S.M."/>
            <person name="Sodergren E."/>
            <person name="Svatek A.F."/>
            <person name="Utterback T.R."/>
            <person name="Vattathil S."/>
            <person name="Warren W."/>
            <person name="White C.S."/>
            <person name="Chinwalla A.T."/>
            <person name="Feng Y."/>
            <person name="Halpern A.L."/>
            <person name="Hillier L.W."/>
            <person name="Huang X."/>
            <person name="Minx P."/>
            <person name="Nelson J.O."/>
            <person name="Pepin K.H."/>
            <person name="Qin X."/>
            <person name="Sutton G.G."/>
            <person name="Venter E."/>
            <person name="Walenz B.P."/>
            <person name="Wallis J.W."/>
            <person name="Worley K.C."/>
            <person name="Yang S.-P."/>
            <person name="Jones S.M."/>
            <person name="Marra M.A."/>
            <person name="Rocchi M."/>
            <person name="Schein J.E."/>
            <person name="Baertsch R."/>
            <person name="Clarke L."/>
            <person name="Csuros M."/>
            <person name="Glasscock J."/>
            <person name="Harris R.A."/>
            <person name="Havlak P."/>
            <person name="Jackson A.R."/>
            <person name="Jiang H."/>
            <person name="Liu Y."/>
            <person name="Messina D.N."/>
            <person name="Shen Y."/>
            <person name="Song H.X.-Z."/>
            <person name="Wylie T."/>
            <person name="Zhang L."/>
            <person name="Birney E."/>
            <person name="Han K."/>
            <person name="Konkel M.K."/>
            <person name="Lee J."/>
            <person name="Smit A.F.A."/>
            <person name="Ullmer B."/>
            <person name="Wang H."/>
            <person name="Xing J."/>
            <person name="Burhans R."/>
            <person name="Cheng Z."/>
            <person name="Karro J.E."/>
            <person name="Ma J."/>
            <person name="Raney B."/>
            <person name="She X."/>
            <person name="Cox M.J."/>
            <person name="Demuth J.P."/>
            <person name="Dumas L.J."/>
            <person name="Han S.-G."/>
            <person name="Hopkins J."/>
            <person name="Karimpour-Fard A."/>
            <person name="Kim Y.H."/>
            <person name="Pollack J.R."/>
            <person name="Vinar T."/>
            <person name="Addo-Quaye C."/>
            <person name="Degenhardt J."/>
            <person name="Denby A."/>
            <person name="Hubisz M.J."/>
            <person name="Indap A."/>
            <person name="Kosiol C."/>
            <person name="Lahn B.T."/>
            <person name="Lawson H.A."/>
            <person name="Marklein A."/>
            <person name="Nielsen R."/>
            <person name="Vallender E.J."/>
            <person name="Clark A.G."/>
            <person name="Ferguson B."/>
            <person name="Hernandez R.D."/>
            <person name="Hirani K."/>
            <person name="Kehrer-Sawatzki H."/>
            <person name="Kolb J."/>
            <person name="Patil S."/>
            <person name="Pu L.-L."/>
            <person name="Ren Y."/>
            <person name="Smith D.G."/>
            <person name="Wheeler D.A."/>
            <person name="Schenck I."/>
            <person name="Ball E.V."/>
            <person name="Chen R."/>
            <person name="Cooper D.N."/>
            <person name="Giardine B."/>
            <person name="Hsu F."/>
            <person name="Kent W.J."/>
            <person name="Lesk A."/>
            <person name="Nelson D.L."/>
            <person name="O'brien W.E."/>
            <person name="Pruefer K."/>
            <person name="Stenson P.D."/>
            <person name="Wallace J.C."/>
            <person name="Ke H."/>
            <person name="Liu X.-M."/>
            <person name="Wang P."/>
            <person name="Xiang A.P."/>
            <person name="Yang F."/>
            <person name="Barber G.P."/>
            <person name="Haussler D."/>
            <person name="Karolchik D."/>
            <person name="Kern A.D."/>
            <person name="Kuhn R.M."/>
            <person name="Smith K.E."/>
            <person name="Zwieg A.S."/>
        </authorList>
    </citation>
    <scope>NUCLEOTIDE SEQUENCE [LARGE SCALE GENOMIC DNA]</scope>
    <source>
        <strain evidence="13">17573</strain>
    </source>
</reference>
<evidence type="ECO:0000256" key="3">
    <source>
        <dbReference type="ARBA" id="ARBA00022525"/>
    </source>
</evidence>
<dbReference type="CTD" id="6866"/>
<dbReference type="PRINTS" id="PR01828">
    <property type="entry name" value="NEUROKININB"/>
</dbReference>
<dbReference type="GeneTree" id="ENSGT00390000000335"/>
<proteinExistence type="evidence at transcript level"/>
<feature type="compositionally biased region" description="Polar residues" evidence="9">
    <location>
        <begin position="101"/>
        <end position="113"/>
    </location>
</feature>
<accession>A0A5K1U8I2</accession>